<gene>
    <name evidence="2" type="ORF">SAMN05660733_07294</name>
</gene>
<dbReference type="Proteomes" id="UP000192840">
    <property type="component" value="Unassembled WGS sequence"/>
</dbReference>
<dbReference type="AlphaFoldDB" id="A0A1W2FNW3"/>
<accession>A0A1W2FNW3</accession>
<dbReference type="STRING" id="40571.SAMN05660733_07294"/>
<dbReference type="NCBIfam" id="NF041510">
    <property type="entry name" value="AMED_5909_fam"/>
    <property type="match status" value="1"/>
</dbReference>
<name>A0A1W2FNW3_9PSEU</name>
<reference evidence="3" key="1">
    <citation type="submission" date="2017-04" db="EMBL/GenBank/DDBJ databases">
        <authorList>
            <person name="Varghese N."/>
            <person name="Submissions S."/>
        </authorList>
    </citation>
    <scope>NUCLEOTIDE SEQUENCE [LARGE SCALE GENOMIC DNA]</scope>
    <source>
        <strain evidence="3">DSM 44073</strain>
    </source>
</reference>
<protein>
    <submittedName>
        <fullName evidence="2">Uncharacterized protein</fullName>
    </submittedName>
</protein>
<evidence type="ECO:0000313" key="2">
    <source>
        <dbReference type="EMBL" id="SMD23590.1"/>
    </source>
</evidence>
<dbReference type="EMBL" id="FWYC01000019">
    <property type="protein sequence ID" value="SMD23590.1"/>
    <property type="molecule type" value="Genomic_DNA"/>
</dbReference>
<evidence type="ECO:0000256" key="1">
    <source>
        <dbReference type="SAM" id="MobiDB-lite"/>
    </source>
</evidence>
<organism evidence="2 3">
    <name type="scientific">Lentzea albidocapillata</name>
    <dbReference type="NCBI Taxonomy" id="40571"/>
    <lineage>
        <taxon>Bacteria</taxon>
        <taxon>Bacillati</taxon>
        <taxon>Actinomycetota</taxon>
        <taxon>Actinomycetes</taxon>
        <taxon>Pseudonocardiales</taxon>
        <taxon>Pseudonocardiaceae</taxon>
        <taxon>Lentzea</taxon>
    </lineage>
</organism>
<proteinExistence type="predicted"/>
<sequence length="100" mass="11343">MKSSEDWWAKAALAETLMQAHEALSRARPKPGTRDPRVWRDYHLRSAAIYTEVAQIDRGHFHEATAWATCERQRGEEFDRQIKSKKADNAAASSSVDKAS</sequence>
<dbReference type="RefSeq" id="WP_245816699.1">
    <property type="nucleotide sequence ID" value="NZ_FWYC01000019.1"/>
</dbReference>
<feature type="compositionally biased region" description="Basic and acidic residues" evidence="1">
    <location>
        <begin position="74"/>
        <end position="88"/>
    </location>
</feature>
<feature type="region of interest" description="Disordered" evidence="1">
    <location>
        <begin position="74"/>
        <end position="100"/>
    </location>
</feature>
<keyword evidence="3" id="KW-1185">Reference proteome</keyword>
<feature type="compositionally biased region" description="Low complexity" evidence="1">
    <location>
        <begin position="89"/>
        <end position="100"/>
    </location>
</feature>
<dbReference type="InterPro" id="IPR048152">
    <property type="entry name" value="AMED_5909-like"/>
</dbReference>
<evidence type="ECO:0000313" key="3">
    <source>
        <dbReference type="Proteomes" id="UP000192840"/>
    </source>
</evidence>